<dbReference type="KEGG" id="pfy:PFICI_07498"/>
<organism evidence="17 18">
    <name type="scientific">Pestalotiopsis fici (strain W106-1 / CGMCC3.15140)</name>
    <dbReference type="NCBI Taxonomy" id="1229662"/>
    <lineage>
        <taxon>Eukaryota</taxon>
        <taxon>Fungi</taxon>
        <taxon>Dikarya</taxon>
        <taxon>Ascomycota</taxon>
        <taxon>Pezizomycotina</taxon>
        <taxon>Sordariomycetes</taxon>
        <taxon>Xylariomycetidae</taxon>
        <taxon>Amphisphaeriales</taxon>
        <taxon>Sporocadaceae</taxon>
        <taxon>Pestalotiopsis</taxon>
    </lineage>
</organism>
<dbReference type="InParanoid" id="W3X1S6"/>
<dbReference type="PANTHER" id="PTHR15929">
    <property type="entry name" value="STORE-OPERATED CALCIUM ENTRY-ASSOCIATED REGULATORY FACTOR"/>
    <property type="match status" value="1"/>
</dbReference>
<dbReference type="EMBL" id="KI912113">
    <property type="protein sequence ID" value="ETS79969.1"/>
    <property type="molecule type" value="Genomic_DNA"/>
</dbReference>
<evidence type="ECO:0000256" key="3">
    <source>
        <dbReference type="ARBA" id="ARBA00016584"/>
    </source>
</evidence>
<evidence type="ECO:0000256" key="14">
    <source>
        <dbReference type="SAM" id="MobiDB-lite"/>
    </source>
</evidence>
<keyword evidence="11" id="KW-0406">Ion transport</keyword>
<accession>W3X1S6</accession>
<feature type="region of interest" description="Disordered" evidence="14">
    <location>
        <begin position="269"/>
        <end position="326"/>
    </location>
</feature>
<dbReference type="STRING" id="1229662.W3X1S6"/>
<comment type="similarity">
    <text evidence="2">Belongs to the SARAF family.</text>
</comment>
<dbReference type="eggNOG" id="ENOG502QT6Y">
    <property type="taxonomic scope" value="Eukaryota"/>
</dbReference>
<evidence type="ECO:0000256" key="12">
    <source>
        <dbReference type="ARBA" id="ARBA00023136"/>
    </source>
</evidence>
<dbReference type="GO" id="GO:0006816">
    <property type="term" value="P:calcium ion transport"/>
    <property type="evidence" value="ECO:0007669"/>
    <property type="project" value="UniProtKB-KW"/>
</dbReference>
<dbReference type="RefSeq" id="XP_007834270.1">
    <property type="nucleotide sequence ID" value="XM_007836079.1"/>
</dbReference>
<dbReference type="OrthoDB" id="20303at2759"/>
<evidence type="ECO:0000256" key="8">
    <source>
        <dbReference type="ARBA" id="ARBA00022824"/>
    </source>
</evidence>
<feature type="region of interest" description="Disordered" evidence="14">
    <location>
        <begin position="196"/>
        <end position="254"/>
    </location>
</feature>
<keyword evidence="6 15" id="KW-0812">Transmembrane</keyword>
<evidence type="ECO:0000256" key="13">
    <source>
        <dbReference type="ARBA" id="ARBA00031116"/>
    </source>
</evidence>
<keyword evidence="18" id="KW-1185">Reference proteome</keyword>
<gene>
    <name evidence="17" type="ORF">PFICI_07498</name>
</gene>
<evidence type="ECO:0000313" key="18">
    <source>
        <dbReference type="Proteomes" id="UP000030651"/>
    </source>
</evidence>
<feature type="compositionally biased region" description="Polar residues" evidence="14">
    <location>
        <begin position="313"/>
        <end position="326"/>
    </location>
</feature>
<dbReference type="InterPro" id="IPR009567">
    <property type="entry name" value="SARAF"/>
</dbReference>
<keyword evidence="10 15" id="KW-1133">Transmembrane helix</keyword>
<proteinExistence type="inferred from homology"/>
<comment type="subcellular location">
    <subcellularLocation>
        <location evidence="1">Endoplasmic reticulum membrane</location>
        <topology evidence="1">Single-pass type I membrane protein</topology>
    </subcellularLocation>
</comment>
<dbReference type="Pfam" id="PF06682">
    <property type="entry name" value="SARAF"/>
    <property type="match status" value="1"/>
</dbReference>
<evidence type="ECO:0000256" key="5">
    <source>
        <dbReference type="ARBA" id="ARBA00022568"/>
    </source>
</evidence>
<dbReference type="PANTHER" id="PTHR15929:SF0">
    <property type="entry name" value="STORE-OPERATED CALCIUM ENTRY-ASSOCIATED REGULATORY FACTOR"/>
    <property type="match status" value="1"/>
</dbReference>
<evidence type="ECO:0000256" key="6">
    <source>
        <dbReference type="ARBA" id="ARBA00022692"/>
    </source>
</evidence>
<feature type="compositionally biased region" description="Low complexity" evidence="14">
    <location>
        <begin position="299"/>
        <end position="312"/>
    </location>
</feature>
<dbReference type="HOGENOM" id="CLU_046802_1_0_1"/>
<evidence type="ECO:0000256" key="9">
    <source>
        <dbReference type="ARBA" id="ARBA00022837"/>
    </source>
</evidence>
<evidence type="ECO:0000256" key="10">
    <source>
        <dbReference type="ARBA" id="ARBA00022989"/>
    </source>
</evidence>
<evidence type="ECO:0000256" key="16">
    <source>
        <dbReference type="SAM" id="SignalP"/>
    </source>
</evidence>
<evidence type="ECO:0000256" key="11">
    <source>
        <dbReference type="ARBA" id="ARBA00023065"/>
    </source>
</evidence>
<evidence type="ECO:0000256" key="15">
    <source>
        <dbReference type="SAM" id="Phobius"/>
    </source>
</evidence>
<feature type="compositionally biased region" description="Low complexity" evidence="14">
    <location>
        <begin position="269"/>
        <end position="283"/>
    </location>
</feature>
<feature type="compositionally biased region" description="Gly residues" evidence="14">
    <location>
        <begin position="206"/>
        <end position="228"/>
    </location>
</feature>
<keyword evidence="9" id="KW-0106">Calcium</keyword>
<dbReference type="GeneID" id="19272511"/>
<evidence type="ECO:0000313" key="17">
    <source>
        <dbReference type="EMBL" id="ETS79969.1"/>
    </source>
</evidence>
<dbReference type="AlphaFoldDB" id="W3X1S6"/>
<evidence type="ECO:0000256" key="1">
    <source>
        <dbReference type="ARBA" id="ARBA00004115"/>
    </source>
</evidence>
<keyword evidence="5" id="KW-0109">Calcium transport</keyword>
<keyword evidence="8" id="KW-0256">Endoplasmic reticulum</keyword>
<feature type="signal peptide" evidence="16">
    <location>
        <begin position="1"/>
        <end position="26"/>
    </location>
</feature>
<dbReference type="GO" id="GO:0005789">
    <property type="term" value="C:endoplasmic reticulum membrane"/>
    <property type="evidence" value="ECO:0007669"/>
    <property type="project" value="UniProtKB-SubCell"/>
</dbReference>
<evidence type="ECO:0000256" key="7">
    <source>
        <dbReference type="ARBA" id="ARBA00022729"/>
    </source>
</evidence>
<dbReference type="GO" id="GO:2001256">
    <property type="term" value="P:regulation of store-operated calcium entry"/>
    <property type="evidence" value="ECO:0007669"/>
    <property type="project" value="InterPro"/>
</dbReference>
<evidence type="ECO:0000256" key="4">
    <source>
        <dbReference type="ARBA" id="ARBA00022448"/>
    </source>
</evidence>
<feature type="chain" id="PRO_5004835675" description="Store-operated calcium entry-associated regulatory factor" evidence="16">
    <location>
        <begin position="27"/>
        <end position="326"/>
    </location>
</feature>
<feature type="compositionally biased region" description="Gly residues" evidence="14">
    <location>
        <begin position="284"/>
        <end position="298"/>
    </location>
</feature>
<reference evidence="18" key="1">
    <citation type="journal article" date="2015" name="BMC Genomics">
        <title>Genomic and transcriptomic analysis of the endophytic fungus Pestalotiopsis fici reveals its lifestyle and high potential for synthesis of natural products.</title>
        <authorList>
            <person name="Wang X."/>
            <person name="Zhang X."/>
            <person name="Liu L."/>
            <person name="Xiang M."/>
            <person name="Wang W."/>
            <person name="Sun X."/>
            <person name="Che Y."/>
            <person name="Guo L."/>
            <person name="Liu G."/>
            <person name="Guo L."/>
            <person name="Wang C."/>
            <person name="Yin W.B."/>
            <person name="Stadler M."/>
            <person name="Zhang X."/>
            <person name="Liu X."/>
        </authorList>
    </citation>
    <scope>NUCLEOTIDE SEQUENCE [LARGE SCALE GENOMIC DNA]</scope>
    <source>
        <strain evidence="18">W106-1 / CGMCC3.15140</strain>
    </source>
</reference>
<keyword evidence="4" id="KW-0813">Transport</keyword>
<feature type="transmembrane region" description="Helical" evidence="15">
    <location>
        <begin position="168"/>
        <end position="186"/>
    </location>
</feature>
<dbReference type="Proteomes" id="UP000030651">
    <property type="component" value="Unassembled WGS sequence"/>
</dbReference>
<sequence>MGNTKHLASLLTSCLAVLSLATPSLAATKPKNAILLSEVQSLTLRGGAKTAHRRVAAAPQLKCISHPSICKLHDVDLMRCTNQGSGYSDEDIQWSCTANLPPTLKLGSTDVICEGYASSDDEYVLKGSCGVEYRLVLTDEGDKRYPHLPNGGGGGWGGKSKSKEGIDWSGILFMFCFVGVLMWMVYSGCTNARQARNNTTTRRPRSGGGGGGGGWGPGGGGGGFGGGDWGDDDPPPPYKPSSSSSSRAGWQPGFFTGAATGAAAGYYAGSRANRQQQQQQQRGYGSGSAGSSWFGGSGSPSSSNNDSGSSSSARYESTGFGSTSRR</sequence>
<keyword evidence="7 16" id="KW-0732">Signal</keyword>
<evidence type="ECO:0000256" key="2">
    <source>
        <dbReference type="ARBA" id="ARBA00006833"/>
    </source>
</evidence>
<dbReference type="OMA" id="WILKGSC"/>
<protein>
    <recommendedName>
        <fullName evidence="3">Store-operated calcium entry-associated regulatory factor</fullName>
    </recommendedName>
    <alternativeName>
        <fullName evidence="13">Transmembrane protein 66</fullName>
    </alternativeName>
</protein>
<keyword evidence="12 15" id="KW-0472">Membrane</keyword>
<name>W3X1S6_PESFW</name>